<keyword evidence="1" id="KW-0812">Transmembrane</keyword>
<feature type="transmembrane region" description="Helical" evidence="1">
    <location>
        <begin position="144"/>
        <end position="168"/>
    </location>
</feature>
<gene>
    <name evidence="2" type="ORF">N657DRAFT_42883</name>
</gene>
<evidence type="ECO:0000256" key="1">
    <source>
        <dbReference type="SAM" id="Phobius"/>
    </source>
</evidence>
<dbReference type="EMBL" id="MU853223">
    <property type="protein sequence ID" value="KAK4128820.1"/>
    <property type="molecule type" value="Genomic_DNA"/>
</dbReference>
<evidence type="ECO:0000313" key="2">
    <source>
        <dbReference type="EMBL" id="KAK4128820.1"/>
    </source>
</evidence>
<organism evidence="2 3">
    <name type="scientific">Parathielavia appendiculata</name>
    <dbReference type="NCBI Taxonomy" id="2587402"/>
    <lineage>
        <taxon>Eukaryota</taxon>
        <taxon>Fungi</taxon>
        <taxon>Dikarya</taxon>
        <taxon>Ascomycota</taxon>
        <taxon>Pezizomycotina</taxon>
        <taxon>Sordariomycetes</taxon>
        <taxon>Sordariomycetidae</taxon>
        <taxon>Sordariales</taxon>
        <taxon>Chaetomiaceae</taxon>
        <taxon>Parathielavia</taxon>
    </lineage>
</organism>
<keyword evidence="1" id="KW-1133">Transmembrane helix</keyword>
<dbReference type="GeneID" id="87824096"/>
<dbReference type="RefSeq" id="XP_062652591.1">
    <property type="nucleotide sequence ID" value="XM_062787326.1"/>
</dbReference>
<reference evidence="2" key="2">
    <citation type="submission" date="2023-05" db="EMBL/GenBank/DDBJ databases">
        <authorList>
            <consortium name="Lawrence Berkeley National Laboratory"/>
            <person name="Steindorff A."/>
            <person name="Hensen N."/>
            <person name="Bonometti L."/>
            <person name="Westerberg I."/>
            <person name="Brannstrom I.O."/>
            <person name="Guillou S."/>
            <person name="Cros-Aarteil S."/>
            <person name="Calhoun S."/>
            <person name="Haridas S."/>
            <person name="Kuo A."/>
            <person name="Mondo S."/>
            <person name="Pangilinan J."/>
            <person name="Riley R."/>
            <person name="Labutti K."/>
            <person name="Andreopoulos B."/>
            <person name="Lipzen A."/>
            <person name="Chen C."/>
            <person name="Yanf M."/>
            <person name="Daum C."/>
            <person name="Ng V."/>
            <person name="Clum A."/>
            <person name="Ohm R."/>
            <person name="Martin F."/>
            <person name="Silar P."/>
            <person name="Natvig D."/>
            <person name="Lalanne C."/>
            <person name="Gautier V."/>
            <person name="Ament-Velasquez S.L."/>
            <person name="Kruys A."/>
            <person name="Hutchinson M.I."/>
            <person name="Powell A.J."/>
            <person name="Barry K."/>
            <person name="Miller A.N."/>
            <person name="Grigoriev I.V."/>
            <person name="Debuchy R."/>
            <person name="Gladieux P."/>
            <person name="Thoren M.H."/>
            <person name="Johannesson H."/>
        </authorList>
    </citation>
    <scope>NUCLEOTIDE SEQUENCE</scope>
    <source>
        <strain evidence="2">CBS 731.68</strain>
    </source>
</reference>
<feature type="transmembrane region" description="Helical" evidence="1">
    <location>
        <begin position="117"/>
        <end position="137"/>
    </location>
</feature>
<name>A0AAN6U995_9PEZI</name>
<keyword evidence="3" id="KW-1185">Reference proteome</keyword>
<proteinExistence type="predicted"/>
<dbReference type="AlphaFoldDB" id="A0AAN6U995"/>
<dbReference type="Proteomes" id="UP001302602">
    <property type="component" value="Unassembled WGS sequence"/>
</dbReference>
<sequence length="183" mass="20026">MDPVGAIGIAFQAIHVITLRNSVVQLARPVSRDGSPDADLMEKSEYLSQLSGDLETYLGSYKAPLGAVDSLAGDSREEDMLGFLILQPFSFSFFLLLPPSSVLLSSLSVLSPFRFPFPFFFALSFIFPSLAFFFIFLTFDLLTVVFGLLGCSSFICLFHLLSCFLIVFSCSPFPLTLAGYVPG</sequence>
<evidence type="ECO:0000313" key="3">
    <source>
        <dbReference type="Proteomes" id="UP001302602"/>
    </source>
</evidence>
<reference evidence="2" key="1">
    <citation type="journal article" date="2023" name="Mol. Phylogenet. Evol.">
        <title>Genome-scale phylogeny and comparative genomics of the fungal order Sordariales.</title>
        <authorList>
            <person name="Hensen N."/>
            <person name="Bonometti L."/>
            <person name="Westerberg I."/>
            <person name="Brannstrom I.O."/>
            <person name="Guillou S."/>
            <person name="Cros-Aarteil S."/>
            <person name="Calhoun S."/>
            <person name="Haridas S."/>
            <person name="Kuo A."/>
            <person name="Mondo S."/>
            <person name="Pangilinan J."/>
            <person name="Riley R."/>
            <person name="LaButti K."/>
            <person name="Andreopoulos B."/>
            <person name="Lipzen A."/>
            <person name="Chen C."/>
            <person name="Yan M."/>
            <person name="Daum C."/>
            <person name="Ng V."/>
            <person name="Clum A."/>
            <person name="Steindorff A."/>
            <person name="Ohm R.A."/>
            <person name="Martin F."/>
            <person name="Silar P."/>
            <person name="Natvig D.O."/>
            <person name="Lalanne C."/>
            <person name="Gautier V."/>
            <person name="Ament-Velasquez S.L."/>
            <person name="Kruys A."/>
            <person name="Hutchinson M.I."/>
            <person name="Powell A.J."/>
            <person name="Barry K."/>
            <person name="Miller A.N."/>
            <person name="Grigoriev I.V."/>
            <person name="Debuchy R."/>
            <person name="Gladieux P."/>
            <person name="Hiltunen Thoren M."/>
            <person name="Johannesson H."/>
        </authorList>
    </citation>
    <scope>NUCLEOTIDE SEQUENCE</scope>
    <source>
        <strain evidence="2">CBS 731.68</strain>
    </source>
</reference>
<feature type="transmembrane region" description="Helical" evidence="1">
    <location>
        <begin position="80"/>
        <end position="97"/>
    </location>
</feature>
<protein>
    <submittedName>
        <fullName evidence="2">Uncharacterized protein</fullName>
    </submittedName>
</protein>
<comment type="caution">
    <text evidence="2">The sequence shown here is derived from an EMBL/GenBank/DDBJ whole genome shotgun (WGS) entry which is preliminary data.</text>
</comment>
<accession>A0AAN6U995</accession>
<keyword evidence="1" id="KW-0472">Membrane</keyword>